<dbReference type="Pfam" id="PF06395">
    <property type="entry name" value="CDC24"/>
    <property type="match status" value="1"/>
</dbReference>
<dbReference type="GO" id="GO:0030010">
    <property type="term" value="P:establishment of cell polarity"/>
    <property type="evidence" value="ECO:0007669"/>
    <property type="project" value="TreeGrafter"/>
</dbReference>
<dbReference type="GO" id="GO:0035556">
    <property type="term" value="P:intracellular signal transduction"/>
    <property type="evidence" value="ECO:0007669"/>
    <property type="project" value="InterPro"/>
</dbReference>
<dbReference type="CDD" id="cd05992">
    <property type="entry name" value="PB1"/>
    <property type="match status" value="1"/>
</dbReference>
<feature type="compositionally biased region" description="Polar residues" evidence="1">
    <location>
        <begin position="18"/>
        <end position="34"/>
    </location>
</feature>
<feature type="region of interest" description="Disordered" evidence="1">
    <location>
        <begin position="840"/>
        <end position="1144"/>
    </location>
</feature>
<feature type="region of interest" description="Disordered" evidence="1">
    <location>
        <begin position="623"/>
        <end position="650"/>
    </location>
</feature>
<dbReference type="GO" id="GO:0005737">
    <property type="term" value="C:cytoplasm"/>
    <property type="evidence" value="ECO:0007669"/>
    <property type="project" value="TreeGrafter"/>
</dbReference>
<feature type="compositionally biased region" description="Polar residues" evidence="1">
    <location>
        <begin position="542"/>
        <end position="553"/>
    </location>
</feature>
<dbReference type="GO" id="GO:0000935">
    <property type="term" value="C:division septum"/>
    <property type="evidence" value="ECO:0007669"/>
    <property type="project" value="TreeGrafter"/>
</dbReference>
<dbReference type="SUPFAM" id="SSF48065">
    <property type="entry name" value="DBL homology domain (DH-domain)"/>
    <property type="match status" value="1"/>
</dbReference>
<dbReference type="OrthoDB" id="1594986at2759"/>
<dbReference type="Pfam" id="PF00564">
    <property type="entry name" value="PB1"/>
    <property type="match status" value="1"/>
</dbReference>
<feature type="compositionally biased region" description="Acidic residues" evidence="1">
    <location>
        <begin position="849"/>
        <end position="858"/>
    </location>
</feature>
<dbReference type="Pfam" id="PF00621">
    <property type="entry name" value="RhoGEF"/>
    <property type="match status" value="1"/>
</dbReference>
<dbReference type="PANTHER" id="PTHR47339:SF1">
    <property type="entry name" value="CELL DIVISION CONTROL PROTEIN 24"/>
    <property type="match status" value="1"/>
</dbReference>
<comment type="caution">
    <text evidence="3">The sequence shown here is derived from an EMBL/GenBank/DDBJ whole genome shotgun (WGS) entry which is preliminary data.</text>
</comment>
<dbReference type="Gene3D" id="3.10.20.90">
    <property type="entry name" value="Phosphatidylinositol 3-kinase Catalytic Subunit, Chain A, domain 1"/>
    <property type="match status" value="1"/>
</dbReference>
<feature type="domain" description="DH" evidence="2">
    <location>
        <begin position="261"/>
        <end position="436"/>
    </location>
</feature>
<dbReference type="GO" id="GO:0005634">
    <property type="term" value="C:nucleus"/>
    <property type="evidence" value="ECO:0007669"/>
    <property type="project" value="TreeGrafter"/>
</dbReference>
<dbReference type="SUPFAM" id="SSF50729">
    <property type="entry name" value="PH domain-like"/>
    <property type="match status" value="1"/>
</dbReference>
<dbReference type="AlphaFoldDB" id="A0A8H7W3J7"/>
<dbReference type="Gene3D" id="1.20.900.10">
    <property type="entry name" value="Dbl homology (DH) domain"/>
    <property type="match status" value="1"/>
</dbReference>
<dbReference type="InterPro" id="IPR001331">
    <property type="entry name" value="GDS_CDC24_CS"/>
</dbReference>
<feature type="compositionally biased region" description="Low complexity" evidence="1">
    <location>
        <begin position="44"/>
        <end position="75"/>
    </location>
</feature>
<feature type="region of interest" description="Disordered" evidence="1">
    <location>
        <begin position="725"/>
        <end position="751"/>
    </location>
</feature>
<dbReference type="Proteomes" id="UP000664132">
    <property type="component" value="Unassembled WGS sequence"/>
</dbReference>
<feature type="compositionally biased region" description="Basic and acidic residues" evidence="1">
    <location>
        <begin position="725"/>
        <end position="749"/>
    </location>
</feature>
<feature type="compositionally biased region" description="Basic and acidic residues" evidence="1">
    <location>
        <begin position="637"/>
        <end position="650"/>
    </location>
</feature>
<dbReference type="PROSITE" id="PS00741">
    <property type="entry name" value="DH_1"/>
    <property type="match status" value="1"/>
</dbReference>
<gene>
    <name evidence="3" type="ORF">IFR04_015854</name>
</gene>
<dbReference type="GO" id="GO:0005085">
    <property type="term" value="F:guanyl-nucleotide exchange factor activity"/>
    <property type="evidence" value="ECO:0007669"/>
    <property type="project" value="InterPro"/>
</dbReference>
<evidence type="ECO:0000313" key="4">
    <source>
        <dbReference type="Proteomes" id="UP000664132"/>
    </source>
</evidence>
<feature type="compositionally biased region" description="Polar residues" evidence="1">
    <location>
        <begin position="919"/>
        <end position="938"/>
    </location>
</feature>
<keyword evidence="4" id="KW-1185">Reference proteome</keyword>
<feature type="compositionally biased region" description="Low complexity" evidence="1">
    <location>
        <begin position="1016"/>
        <end position="1035"/>
    </location>
</feature>
<protein>
    <recommendedName>
        <fullName evidence="2">DH domain-containing protein</fullName>
    </recommendedName>
</protein>
<dbReference type="InterPro" id="IPR011993">
    <property type="entry name" value="PH-like_dom_sf"/>
</dbReference>
<dbReference type="InterPro" id="IPR010481">
    <property type="entry name" value="Cdc24/Scd1_N"/>
</dbReference>
<dbReference type="InterPro" id="IPR000270">
    <property type="entry name" value="PB1_dom"/>
</dbReference>
<dbReference type="PANTHER" id="PTHR47339">
    <property type="entry name" value="CELL DIVISION CONTROL PROTEIN 24"/>
    <property type="match status" value="1"/>
</dbReference>
<dbReference type="Gene3D" id="2.30.29.30">
    <property type="entry name" value="Pleckstrin-homology domain (PH domain)/Phosphotyrosine-binding domain (PTB)"/>
    <property type="match status" value="1"/>
</dbReference>
<evidence type="ECO:0000313" key="3">
    <source>
        <dbReference type="EMBL" id="KAG4411013.1"/>
    </source>
</evidence>
<accession>A0A8H7W3J7</accession>
<evidence type="ECO:0000259" key="2">
    <source>
        <dbReference type="PROSITE" id="PS50010"/>
    </source>
</evidence>
<proteinExistence type="predicted"/>
<dbReference type="GO" id="GO:0031106">
    <property type="term" value="P:septin ring organization"/>
    <property type="evidence" value="ECO:0007669"/>
    <property type="project" value="TreeGrafter"/>
</dbReference>
<dbReference type="Pfam" id="PF15411">
    <property type="entry name" value="PH_10"/>
    <property type="match status" value="1"/>
</dbReference>
<evidence type="ECO:0000256" key="1">
    <source>
        <dbReference type="SAM" id="MobiDB-lite"/>
    </source>
</evidence>
<feature type="region of interest" description="Disordered" evidence="1">
    <location>
        <begin position="1"/>
        <end position="89"/>
    </location>
</feature>
<feature type="compositionally biased region" description="Polar residues" evidence="1">
    <location>
        <begin position="1103"/>
        <end position="1130"/>
    </location>
</feature>
<organism evidence="3 4">
    <name type="scientific">Cadophora malorum</name>
    <dbReference type="NCBI Taxonomy" id="108018"/>
    <lineage>
        <taxon>Eukaryota</taxon>
        <taxon>Fungi</taxon>
        <taxon>Dikarya</taxon>
        <taxon>Ascomycota</taxon>
        <taxon>Pezizomycotina</taxon>
        <taxon>Leotiomycetes</taxon>
        <taxon>Helotiales</taxon>
        <taxon>Ploettnerulaceae</taxon>
        <taxon>Cadophora</taxon>
    </lineage>
</organism>
<name>A0A8H7W3J7_9HELO</name>
<dbReference type="CDD" id="cd00160">
    <property type="entry name" value="RhoGEF"/>
    <property type="match status" value="1"/>
</dbReference>
<dbReference type="CDD" id="cd00014">
    <property type="entry name" value="CH_SF"/>
    <property type="match status" value="1"/>
</dbReference>
<feature type="compositionally biased region" description="Low complexity" evidence="1">
    <location>
        <begin position="879"/>
        <end position="893"/>
    </location>
</feature>
<feature type="compositionally biased region" description="Polar residues" evidence="1">
    <location>
        <begin position="1076"/>
        <end position="1096"/>
    </location>
</feature>
<dbReference type="InterPro" id="IPR035899">
    <property type="entry name" value="DBL_dom_sf"/>
</dbReference>
<dbReference type="PROSITE" id="PS50010">
    <property type="entry name" value="DH_2"/>
    <property type="match status" value="1"/>
</dbReference>
<reference evidence="3" key="1">
    <citation type="submission" date="2021-02" db="EMBL/GenBank/DDBJ databases">
        <title>Genome sequence Cadophora malorum strain M34.</title>
        <authorList>
            <person name="Stefanovic E."/>
            <person name="Vu D."/>
            <person name="Scully C."/>
            <person name="Dijksterhuis J."/>
            <person name="Roader J."/>
            <person name="Houbraken J."/>
        </authorList>
    </citation>
    <scope>NUCLEOTIDE SEQUENCE</scope>
    <source>
        <strain evidence="3">M34</strain>
    </source>
</reference>
<feature type="compositionally biased region" description="Polar residues" evidence="1">
    <location>
        <begin position="860"/>
        <end position="871"/>
    </location>
</feature>
<dbReference type="SMART" id="SM00325">
    <property type="entry name" value="RhoGEF"/>
    <property type="match status" value="1"/>
</dbReference>
<dbReference type="SUPFAM" id="SSF54277">
    <property type="entry name" value="CAD &amp; PB1 domains"/>
    <property type="match status" value="1"/>
</dbReference>
<dbReference type="InterPro" id="IPR053026">
    <property type="entry name" value="CDC42_GEF"/>
</dbReference>
<dbReference type="EMBL" id="JAFJYH010000537">
    <property type="protein sequence ID" value="KAG4411013.1"/>
    <property type="molecule type" value="Genomic_DNA"/>
</dbReference>
<dbReference type="InterPro" id="IPR000219">
    <property type="entry name" value="DH_dom"/>
</dbReference>
<dbReference type="FunFam" id="3.10.20.90:FF:000176">
    <property type="entry name" value="Rho guanyl nucleotide exchange factor"/>
    <property type="match status" value="1"/>
</dbReference>
<feature type="compositionally biased region" description="Polar residues" evidence="1">
    <location>
        <begin position="1036"/>
        <end position="1045"/>
    </location>
</feature>
<feature type="region of interest" description="Disordered" evidence="1">
    <location>
        <begin position="542"/>
        <end position="569"/>
    </location>
</feature>
<dbReference type="GO" id="GO:0043332">
    <property type="term" value="C:mating projection tip"/>
    <property type="evidence" value="ECO:0007669"/>
    <property type="project" value="TreeGrafter"/>
</dbReference>
<sequence>MSSGGVATHMAQSHGPLSRTNTAPVFNTTRSANNGLPGLGHTMSHSSRSSQLSGSTAYTSASSTSLSSMSSSATLVPPPPPPTQMAQNGGNVVATNNIINQRADASRSLYQICVNLRQRLATVPDFDAHLNDSDSEDEGEDMDPVSSLWRCLRKGTPLMTIYNSLKPPEPLKIDEKIPEAKRPKIAAFKFVEACLKGDLKLPPGECFSLQDLFGDDTTGFVKVTQVINIVLDVAEQKGNLLTSEKNDAVPAAAMAGSQMSYRDHVVRELVDTERKYVQDLENLHELKKTIEQKGVIPGDVVHDIFLNINAILDFQRRFLIKIETTNSQPDDRQEWGLPFTNYEEAFGIYQPFIANQRKAAAIAKREFDKIALAEHPVVEDFNTLDGFLLKPMQRLVKYPLLLKDLRDKTGANDETKADLTAGIEASNRVLMQANSAVDRELRAEALEDLCARVDDWKNHRVDHFGDLLQHGHFPVVTGKSDVQKEVRPLFSLVQNLSSLGEMRASLDSKRKATLHSRQRSFTNQSAAVSGSSVTIPSSLSTHFPSLTSSSQADEQLDEEGSKRKASLSLSSRLRSFTNQSTLTIQSSFNSQSSPTSQIDEFEEGLPRRKATISLQHSRQNSFTNIGEDIEEEPSEISSEREAVSLDKPASAKEDLRDAEDASDHFFANMLFHQFTGNSPVTGEPFFASTYADEAGIICPHYEQYTIYLFERILLCCKEVNPNKSKDKLMGAQKDKKDKKDKNRNKEPNKNAKLQLKGRIFMTNVTEVMSLAKQGSYTVQIFWKGDPGVENFIIRFSNEETMRKWYEGVDGQRKAHASSIQTGSSPDAPPADFAWMRDQTAPIPNPYAQQDDEDEEDEYSLPQSAPIPNSTYPGPVPGMARNASSTSLRSRATTGDSGPSLVSIARAPPPRFPMGGLQNPPLSLQTQLATQMPSPNQRGGDSYFSPVAESPASSRTSTTSSMFPFPRQGTPQSGWEPVDYNRYTAPAGPRAPSRGSQNPPDAYQMNGRTPQRPSLPAMASQSAQQTAAQQRSRSYSTPDINAQNGTRRLPNGSISGPVPAVPGIPAHLHPAYDNGIPRSQNSSPNGLPMRSNTQSPGAQRERMQQNSQYANAPQYVRSNTTQFPSTMQDSRAMSPPLGSAMPGDSDMGLPTQLKVKVNCNDNYVTLVVAFNITYQSLVDRIDAKVGRFSNNAIAQGTMRLRYRDEDGDYVTIESDDDIQIAFQEWREAQKQQYHQGQLGEIELFCLSVDN</sequence>